<keyword evidence="5" id="KW-0560">Oxidoreductase</keyword>
<evidence type="ECO:0000256" key="2">
    <source>
        <dbReference type="ARBA" id="ARBA00022723"/>
    </source>
</evidence>
<dbReference type="PANTHER" id="PTHR10730:SF45">
    <property type="entry name" value="PROCOLLAGEN-LYSINE,2-OXOGLUTARATE 5-DIOXYGENASE"/>
    <property type="match status" value="1"/>
</dbReference>
<evidence type="ECO:0000256" key="3">
    <source>
        <dbReference type="ARBA" id="ARBA00022729"/>
    </source>
</evidence>
<dbReference type="InterPro" id="IPR005123">
    <property type="entry name" value="Oxoglu/Fe-dep_dioxygenase_dom"/>
</dbReference>
<name>A0A9P0FIP5_BRAAE</name>
<dbReference type="PANTHER" id="PTHR10730">
    <property type="entry name" value="PROCOLLAGEN-LYSINE,2-OXOGLUTARATE 5-DIOXYGENASE/GLYCOSYLTRANSFERASE 25 FAMILY MEMBER"/>
    <property type="match status" value="1"/>
</dbReference>
<dbReference type="SMART" id="SM00702">
    <property type="entry name" value="P4Hc"/>
    <property type="match status" value="1"/>
</dbReference>
<dbReference type="GO" id="GO:0031418">
    <property type="term" value="F:L-ascorbic acid binding"/>
    <property type="evidence" value="ECO:0007669"/>
    <property type="project" value="InterPro"/>
</dbReference>
<dbReference type="PROSITE" id="PS51471">
    <property type="entry name" value="FE2OG_OXY"/>
    <property type="match status" value="1"/>
</dbReference>
<accession>A0A9P0FIP5</accession>
<dbReference type="InterPro" id="IPR050757">
    <property type="entry name" value="Collagen_mod_GT25"/>
</dbReference>
<evidence type="ECO:0000313" key="11">
    <source>
        <dbReference type="Proteomes" id="UP001154078"/>
    </source>
</evidence>
<protein>
    <recommendedName>
        <fullName evidence="9">Fe2OG dioxygenase domain-containing protein</fullName>
    </recommendedName>
</protein>
<comment type="cofactor">
    <cofactor evidence="1">
        <name>L-ascorbate</name>
        <dbReference type="ChEBI" id="CHEBI:38290"/>
    </cofactor>
</comment>
<dbReference type="AlphaFoldDB" id="A0A9P0FIP5"/>
<feature type="domain" description="Fe2OG dioxygenase" evidence="9">
    <location>
        <begin position="639"/>
        <end position="732"/>
    </location>
</feature>
<feature type="signal peptide" evidence="8">
    <location>
        <begin position="1"/>
        <end position="19"/>
    </location>
</feature>
<keyword evidence="6" id="KW-0408">Iron</keyword>
<evidence type="ECO:0000256" key="5">
    <source>
        <dbReference type="ARBA" id="ARBA00023002"/>
    </source>
</evidence>
<feature type="chain" id="PRO_5040155631" description="Fe2OG dioxygenase domain-containing protein" evidence="8">
    <location>
        <begin position="20"/>
        <end position="732"/>
    </location>
</feature>
<dbReference type="Pfam" id="PF25342">
    <property type="entry name" value="GT_PLOD"/>
    <property type="match status" value="1"/>
</dbReference>
<reference evidence="10" key="1">
    <citation type="submission" date="2021-12" db="EMBL/GenBank/DDBJ databases">
        <authorList>
            <person name="King R."/>
        </authorList>
    </citation>
    <scope>NUCLEOTIDE SEQUENCE</scope>
</reference>
<dbReference type="Pfam" id="PF03171">
    <property type="entry name" value="2OG-FeII_Oxy"/>
    <property type="match status" value="1"/>
</dbReference>
<keyword evidence="3 8" id="KW-0732">Signal</keyword>
<dbReference type="InterPro" id="IPR006620">
    <property type="entry name" value="Pro_4_hyd_alph"/>
</dbReference>
<dbReference type="InterPro" id="IPR044861">
    <property type="entry name" value="IPNS-like_FE2OG_OXY"/>
</dbReference>
<evidence type="ECO:0000256" key="1">
    <source>
        <dbReference type="ARBA" id="ARBA00001961"/>
    </source>
</evidence>
<evidence type="ECO:0000256" key="8">
    <source>
        <dbReference type="SAM" id="SignalP"/>
    </source>
</evidence>
<evidence type="ECO:0000259" key="9">
    <source>
        <dbReference type="PROSITE" id="PS51471"/>
    </source>
</evidence>
<keyword evidence="7" id="KW-0325">Glycoprotein</keyword>
<organism evidence="10 11">
    <name type="scientific">Brassicogethes aeneus</name>
    <name type="common">Rape pollen beetle</name>
    <name type="synonym">Meligethes aeneus</name>
    <dbReference type="NCBI Taxonomy" id="1431903"/>
    <lineage>
        <taxon>Eukaryota</taxon>
        <taxon>Metazoa</taxon>
        <taxon>Ecdysozoa</taxon>
        <taxon>Arthropoda</taxon>
        <taxon>Hexapoda</taxon>
        <taxon>Insecta</taxon>
        <taxon>Pterygota</taxon>
        <taxon>Neoptera</taxon>
        <taxon>Endopterygota</taxon>
        <taxon>Coleoptera</taxon>
        <taxon>Polyphaga</taxon>
        <taxon>Cucujiformia</taxon>
        <taxon>Nitidulidae</taxon>
        <taxon>Meligethinae</taxon>
        <taxon>Brassicogethes</taxon>
    </lineage>
</organism>
<gene>
    <name evidence="10" type="ORF">MELIAE_LOCUS8630</name>
</gene>
<keyword evidence="4" id="KW-0223">Dioxygenase</keyword>
<proteinExistence type="predicted"/>
<dbReference type="EMBL" id="OV121136">
    <property type="protein sequence ID" value="CAH0558083.1"/>
    <property type="molecule type" value="Genomic_DNA"/>
</dbReference>
<dbReference type="GO" id="GO:0005506">
    <property type="term" value="F:iron ion binding"/>
    <property type="evidence" value="ECO:0007669"/>
    <property type="project" value="InterPro"/>
</dbReference>
<dbReference type="InterPro" id="IPR057589">
    <property type="entry name" value="GT_PLOD"/>
</dbReference>
<evidence type="ECO:0000256" key="6">
    <source>
        <dbReference type="ARBA" id="ARBA00023004"/>
    </source>
</evidence>
<evidence type="ECO:0000256" key="4">
    <source>
        <dbReference type="ARBA" id="ARBA00022964"/>
    </source>
</evidence>
<sequence length="732" mass="84759">MKVFCVIVFVFSFVFVANTEKDDEILVFTVATEETDGFQRYLESAEFYDIKPIVLGYGAEWRGGNIKKGPGGGFKINLLKKAIEPHKNDASKIILFTDGFDVVFVDKLQEVLERFRKFEAKILFGAEKFAWPDPLLAEQYPEVTEGKRFLNSGAYIGYAPEVYELLTREEIQDDGDDQLFFTKAYLDEEFRQKHQFKLDHKSEIIQNINGAATELEVKVIEDKEANTEIYKIRNTLFYTDPLILHGNGAAKQSLNYISNYVPNSWNSIEGCITCLKNQVSLKEIDDEKLPLVMIGIFVEIPTPFLEEMLEKVYNLEYPKNRIHLFVHNAVQYHSDVVSKFIEEQGVDYLSVKQIKPSDGTTEHAARDLSLDYCLVKKCDSYLSLDSIAHLDNPQTLKLLIEQNRTIVAPMLTRPGRAWSNFWGSLTAEGYYARSNDYMNIVWNEKRGLWNVPFVTNAYLLNATLLNKYDRSQINYKNGLLDADMSFCANLRNLDVFIYVSNRVDFGHLVNPETYDLTLAEPDMYQIFENEKEWEERYIHEDYPGNFDPENAPKQPCPDVYWFPVVSRKFTSSLINMMETFGKWSTGKNDDDRLEGGYEAVPTRDIHMNQVGWERHWLHFLQKYVRPLQELVFIGYYHDPPKSLMNFVVRYKPDEQPSLRPHHDSSTYTINVALNQVGEDYVGGGCRFIRYNCSVVDTKPGWILMHPGRLTHFHEGLRVTSGTRYIMISFIDP</sequence>
<evidence type="ECO:0000313" key="10">
    <source>
        <dbReference type="EMBL" id="CAH0558083.1"/>
    </source>
</evidence>
<dbReference type="GO" id="GO:0008475">
    <property type="term" value="F:procollagen-lysine 5-dioxygenase activity"/>
    <property type="evidence" value="ECO:0007669"/>
    <property type="project" value="TreeGrafter"/>
</dbReference>
<dbReference type="Gene3D" id="2.60.120.620">
    <property type="entry name" value="q2cbj1_9rhob like domain"/>
    <property type="match status" value="1"/>
</dbReference>
<keyword evidence="2" id="KW-0479">Metal-binding</keyword>
<evidence type="ECO:0000256" key="7">
    <source>
        <dbReference type="ARBA" id="ARBA00023180"/>
    </source>
</evidence>
<dbReference type="GO" id="GO:0005783">
    <property type="term" value="C:endoplasmic reticulum"/>
    <property type="evidence" value="ECO:0007669"/>
    <property type="project" value="TreeGrafter"/>
</dbReference>
<keyword evidence="11" id="KW-1185">Reference proteome</keyword>
<dbReference type="Proteomes" id="UP001154078">
    <property type="component" value="Chromosome 5"/>
</dbReference>
<dbReference type="OrthoDB" id="69177at2759"/>